<evidence type="ECO:0000256" key="2">
    <source>
        <dbReference type="ARBA" id="ARBA00022676"/>
    </source>
</evidence>
<proteinExistence type="inferred from homology"/>
<evidence type="ECO:0000256" key="1">
    <source>
        <dbReference type="ARBA" id="ARBA00006739"/>
    </source>
</evidence>
<evidence type="ECO:0000256" key="4">
    <source>
        <dbReference type="SAM" id="Phobius"/>
    </source>
</evidence>
<feature type="transmembrane region" description="Helical" evidence="4">
    <location>
        <begin position="394"/>
        <end position="415"/>
    </location>
</feature>
<organism evidence="6 7">
    <name type="scientific">Methylobacterium radiotolerans</name>
    <dbReference type="NCBI Taxonomy" id="31998"/>
    <lineage>
        <taxon>Bacteria</taxon>
        <taxon>Pseudomonadati</taxon>
        <taxon>Pseudomonadota</taxon>
        <taxon>Alphaproteobacteria</taxon>
        <taxon>Hyphomicrobiales</taxon>
        <taxon>Methylobacteriaceae</taxon>
        <taxon>Methylobacterium</taxon>
    </lineage>
</organism>
<gene>
    <name evidence="6" type="ORF">MRSR164_24360</name>
</gene>
<feature type="transmembrane region" description="Helical" evidence="4">
    <location>
        <begin position="67"/>
        <end position="92"/>
    </location>
</feature>
<keyword evidence="3" id="KW-0808">Transferase</keyword>
<comment type="similarity">
    <text evidence="1">Belongs to the glycosyltransferase 2 family.</text>
</comment>
<protein>
    <recommendedName>
        <fullName evidence="5">Glycosyltransferase 2-like domain-containing protein</fullName>
    </recommendedName>
</protein>
<dbReference type="Proteomes" id="UP001349262">
    <property type="component" value="Unassembled WGS sequence"/>
</dbReference>
<evidence type="ECO:0000259" key="5">
    <source>
        <dbReference type="Pfam" id="PF00535"/>
    </source>
</evidence>
<dbReference type="SUPFAM" id="SSF53448">
    <property type="entry name" value="Nucleotide-diphospho-sugar transferases"/>
    <property type="match status" value="1"/>
</dbReference>
<dbReference type="InterPro" id="IPR029044">
    <property type="entry name" value="Nucleotide-diphossugar_trans"/>
</dbReference>
<feature type="transmembrane region" description="Helical" evidence="4">
    <location>
        <begin position="449"/>
        <end position="473"/>
    </location>
</feature>
<feature type="transmembrane region" description="Helical" evidence="4">
    <location>
        <begin position="421"/>
        <end position="442"/>
    </location>
</feature>
<dbReference type="InterPro" id="IPR001173">
    <property type="entry name" value="Glyco_trans_2-like"/>
</dbReference>
<keyword evidence="4" id="KW-0812">Transmembrane</keyword>
<evidence type="ECO:0000256" key="3">
    <source>
        <dbReference type="ARBA" id="ARBA00022679"/>
    </source>
</evidence>
<feature type="domain" description="Glycosyltransferase 2-like" evidence="5">
    <location>
        <begin position="114"/>
        <end position="280"/>
    </location>
</feature>
<evidence type="ECO:0000313" key="7">
    <source>
        <dbReference type="Proteomes" id="UP001349262"/>
    </source>
</evidence>
<sequence>MTDPGASAVEAAGDFRSIDHDVPRFLIRALLLFVSLYGAVITLSVPWSLQAVIFDEMRYASMGPAAYLWGGLLLAFGTAIMVRWCLVQAVAFREYDRHVLSRNPVPPRDQPFVSILVPAFNEVDTIVPAIQSLIALDYPSYEVIVVDDGSTDDTYARALTLAGNHARCRVQVITKPNGGKWSALNCAYRASSGAYVLCVDADSRLCASALRMLVPRLGEPGVAGVAGQVTIRNRDRLLNRLQAAEYLLGNGGMRMALSYLGLVTVVPGPIGLYKRSVLEAVRQLPGNQNIPDAHASAGAVTGPLSGETFAEDFQLSLSCLALGYKVVYEPRAIAYTKCPHTVEGLLNQRYRWMRGTWQVLRIYARDLRGQQRVSHSRPVPTLHHVMMMLYTVDIYLVPILNFFFWIALVGCAALGLNLTGIGQWIGAVALLNMMTAMLYAILQGDDPLIVVFVPILDIYQALLINSAWVIAAIDELRRSRMNWS</sequence>
<keyword evidence="2" id="KW-0328">Glycosyltransferase</keyword>
<dbReference type="Pfam" id="PF00535">
    <property type="entry name" value="Glycos_transf_2"/>
    <property type="match status" value="1"/>
</dbReference>
<keyword evidence="4" id="KW-0472">Membrane</keyword>
<dbReference type="PANTHER" id="PTHR43630:SF1">
    <property type="entry name" value="POLY-BETA-1,6-N-ACETYL-D-GLUCOSAMINE SYNTHASE"/>
    <property type="match status" value="1"/>
</dbReference>
<keyword evidence="4" id="KW-1133">Transmembrane helix</keyword>
<dbReference type="Gene3D" id="3.90.550.10">
    <property type="entry name" value="Spore Coat Polysaccharide Biosynthesis Protein SpsA, Chain A"/>
    <property type="match status" value="1"/>
</dbReference>
<reference evidence="6 7" key="1">
    <citation type="journal article" date="2012" name="Genet. Mol. Biol.">
        <title>Analysis of 16S rRNA and mxaF genes revealing insights into Methylobacterium niche-specific plant association.</title>
        <authorList>
            <person name="Dourado M.N."/>
            <person name="Andreote F.D."/>
            <person name="Dini-Andreote F."/>
            <person name="Conti R."/>
            <person name="Araujo J.M."/>
            <person name="Araujo W.L."/>
        </authorList>
    </citation>
    <scope>NUCLEOTIDE SEQUENCE [LARGE SCALE GENOMIC DNA]</scope>
    <source>
        <strain evidence="6 7">SR1.6/4</strain>
    </source>
</reference>
<dbReference type="EMBL" id="MLBY01000005">
    <property type="protein sequence ID" value="MEE7459793.1"/>
    <property type="molecule type" value="Genomic_DNA"/>
</dbReference>
<dbReference type="PANTHER" id="PTHR43630">
    <property type="entry name" value="POLY-BETA-1,6-N-ACETYL-D-GLUCOSAMINE SYNTHASE"/>
    <property type="match status" value="1"/>
</dbReference>
<feature type="transmembrane region" description="Helical" evidence="4">
    <location>
        <begin position="25"/>
        <end position="47"/>
    </location>
</feature>
<keyword evidence="7" id="KW-1185">Reference proteome</keyword>
<dbReference type="CDD" id="cd06423">
    <property type="entry name" value="CESA_like"/>
    <property type="match status" value="1"/>
</dbReference>
<evidence type="ECO:0000313" key="6">
    <source>
        <dbReference type="EMBL" id="MEE7459793.1"/>
    </source>
</evidence>
<comment type="caution">
    <text evidence="6">The sequence shown here is derived from an EMBL/GenBank/DDBJ whole genome shotgun (WGS) entry which is preliminary data.</text>
</comment>
<accession>A0ABU7TH95</accession>
<name>A0ABU7TH95_9HYPH</name>